<evidence type="ECO:0000313" key="11">
    <source>
        <dbReference type="EMBL" id="CEM08559.1"/>
    </source>
</evidence>
<feature type="transmembrane region" description="Helical" evidence="9">
    <location>
        <begin position="12"/>
        <end position="36"/>
    </location>
</feature>
<evidence type="ECO:0000256" key="7">
    <source>
        <dbReference type="ARBA" id="ARBA00023177"/>
    </source>
</evidence>
<dbReference type="Pfam" id="PF00909">
    <property type="entry name" value="Ammonium_transp"/>
    <property type="match status" value="1"/>
</dbReference>
<evidence type="ECO:0000259" key="10">
    <source>
        <dbReference type="Pfam" id="PF00909"/>
    </source>
</evidence>
<dbReference type="InterPro" id="IPR024041">
    <property type="entry name" value="NH4_transpt_AmtB-like_dom"/>
</dbReference>
<evidence type="ECO:0000256" key="5">
    <source>
        <dbReference type="ARBA" id="ARBA00022989"/>
    </source>
</evidence>
<feature type="transmembrane region" description="Helical" evidence="9">
    <location>
        <begin position="48"/>
        <end position="67"/>
    </location>
</feature>
<organism evidence="11">
    <name type="scientific">Chromera velia CCMP2878</name>
    <dbReference type="NCBI Taxonomy" id="1169474"/>
    <lineage>
        <taxon>Eukaryota</taxon>
        <taxon>Sar</taxon>
        <taxon>Alveolata</taxon>
        <taxon>Colpodellida</taxon>
        <taxon>Chromeraceae</taxon>
        <taxon>Chromera</taxon>
    </lineage>
</organism>
<evidence type="ECO:0000256" key="6">
    <source>
        <dbReference type="ARBA" id="ARBA00023136"/>
    </source>
</evidence>
<keyword evidence="3" id="KW-0813">Transport</keyword>
<dbReference type="PhylomeDB" id="A0A0G4F7Q7"/>
<dbReference type="GO" id="GO:0005886">
    <property type="term" value="C:plasma membrane"/>
    <property type="evidence" value="ECO:0007669"/>
    <property type="project" value="TreeGrafter"/>
</dbReference>
<feature type="transmembrane region" description="Helical" evidence="9">
    <location>
        <begin position="270"/>
        <end position="290"/>
    </location>
</feature>
<comment type="subcellular location">
    <subcellularLocation>
        <location evidence="1">Membrane</location>
        <topology evidence="1">Multi-pass membrane protein</topology>
    </subcellularLocation>
</comment>
<evidence type="ECO:0000256" key="4">
    <source>
        <dbReference type="ARBA" id="ARBA00022692"/>
    </source>
</evidence>
<dbReference type="InterPro" id="IPR029020">
    <property type="entry name" value="Ammonium/urea_transptr"/>
</dbReference>
<evidence type="ECO:0000256" key="8">
    <source>
        <dbReference type="SAM" id="MobiDB-lite"/>
    </source>
</evidence>
<keyword evidence="4 9" id="KW-0812">Transmembrane</keyword>
<name>A0A0G4F7Q7_9ALVE</name>
<dbReference type="EMBL" id="CDMZ01000177">
    <property type="protein sequence ID" value="CEM08559.1"/>
    <property type="molecule type" value="Genomic_DNA"/>
</dbReference>
<feature type="transmembrane region" description="Helical" evidence="9">
    <location>
        <begin position="188"/>
        <end position="207"/>
    </location>
</feature>
<keyword evidence="7" id="KW-0924">Ammonia transport</keyword>
<evidence type="ECO:0000256" key="9">
    <source>
        <dbReference type="SAM" id="Phobius"/>
    </source>
</evidence>
<evidence type="ECO:0000256" key="1">
    <source>
        <dbReference type="ARBA" id="ARBA00004141"/>
    </source>
</evidence>
<proteinExistence type="inferred from homology"/>
<dbReference type="VEuPathDB" id="CryptoDB:Cvel_15596"/>
<comment type="similarity">
    <text evidence="2">Belongs to the ammonia transporter channel (TC 1.A.11.2) family.</text>
</comment>
<feature type="transmembrane region" description="Helical" evidence="9">
    <location>
        <begin position="155"/>
        <end position="176"/>
    </location>
</feature>
<feature type="transmembrane region" description="Helical" evidence="9">
    <location>
        <begin position="310"/>
        <end position="332"/>
    </location>
</feature>
<dbReference type="GO" id="GO:0097272">
    <property type="term" value="P:ammonium homeostasis"/>
    <property type="evidence" value="ECO:0007669"/>
    <property type="project" value="TreeGrafter"/>
</dbReference>
<dbReference type="PANTHER" id="PTHR11730:SF6">
    <property type="entry name" value="AMMONIUM TRANSPORTER"/>
    <property type="match status" value="1"/>
</dbReference>
<reference evidence="11" key="1">
    <citation type="submission" date="2014-11" db="EMBL/GenBank/DDBJ databases">
        <authorList>
            <person name="Otto D Thomas"/>
            <person name="Naeem Raeece"/>
        </authorList>
    </citation>
    <scope>NUCLEOTIDE SEQUENCE</scope>
</reference>
<feature type="transmembrane region" description="Helical" evidence="9">
    <location>
        <begin position="124"/>
        <end position="143"/>
    </location>
</feature>
<dbReference type="SUPFAM" id="SSF111352">
    <property type="entry name" value="Ammonium transporter"/>
    <property type="match status" value="1"/>
</dbReference>
<dbReference type="GO" id="GO:0008519">
    <property type="term" value="F:ammonium channel activity"/>
    <property type="evidence" value="ECO:0007669"/>
    <property type="project" value="InterPro"/>
</dbReference>
<sequence>MSAALEEPIRQFFLLIMGSMVFMMQTGFAFLCAGLIQEKNVVNILIKNLLDACVGAILYWLIGYGLAYGDGVPGNAADGTFLGTTKFALYNATDSDYADWFFQYTFCATAATIVSGALAERVNFYAYICYCIFLTGFVYPIVTHWGWTSTGYLTTLGYVDFAGFLAFNGGSVLNIASTADAVAVMKSVINTIIAGAAGCIFSLFFSATLTKYSKYSLIDACCGCLGGMVAICASANDVEIWAALIIGGLAGIWTIYFASLMQKMGLDDPVDAVAVHLAGGAFGVIMQAFFSKSYGIFYGNSDGGRQLGYQVAGLCAIVGWTAVTLGVVFFLLKIIGLLRVKEELEEAGLDAAKHGEMAYNMERSFYRGSGSGPQQKVEAVPESAEVEV</sequence>
<feature type="compositionally biased region" description="Low complexity" evidence="8">
    <location>
        <begin position="377"/>
        <end position="388"/>
    </location>
</feature>
<dbReference type="PANTHER" id="PTHR11730">
    <property type="entry name" value="AMMONIUM TRANSPORTER"/>
    <property type="match status" value="1"/>
</dbReference>
<feature type="transmembrane region" description="Helical" evidence="9">
    <location>
        <begin position="240"/>
        <end position="258"/>
    </location>
</feature>
<evidence type="ECO:0000256" key="2">
    <source>
        <dbReference type="ARBA" id="ARBA00005887"/>
    </source>
</evidence>
<dbReference type="Gene3D" id="1.10.3430.10">
    <property type="entry name" value="Ammonium transporter AmtB like domains"/>
    <property type="match status" value="2"/>
</dbReference>
<feature type="region of interest" description="Disordered" evidence="8">
    <location>
        <begin position="368"/>
        <end position="388"/>
    </location>
</feature>
<keyword evidence="6 9" id="KW-0472">Membrane</keyword>
<evidence type="ECO:0000256" key="3">
    <source>
        <dbReference type="ARBA" id="ARBA00022448"/>
    </source>
</evidence>
<protein>
    <recommendedName>
        <fullName evidence="10">Ammonium transporter AmtB-like domain-containing protein</fullName>
    </recommendedName>
</protein>
<feature type="transmembrane region" description="Helical" evidence="9">
    <location>
        <begin position="100"/>
        <end position="119"/>
    </location>
</feature>
<feature type="domain" description="Ammonium transporter AmtB-like" evidence="10">
    <location>
        <begin position="163"/>
        <end position="359"/>
    </location>
</feature>
<gene>
    <name evidence="11" type="ORF">Cvel_15596</name>
</gene>
<accession>A0A0G4F7Q7</accession>
<dbReference type="AlphaFoldDB" id="A0A0G4F7Q7"/>
<keyword evidence="5 9" id="KW-1133">Transmembrane helix</keyword>